<organism evidence="2">
    <name type="scientific">Lygus hesperus</name>
    <name type="common">Western plant bug</name>
    <dbReference type="NCBI Taxonomy" id="30085"/>
    <lineage>
        <taxon>Eukaryota</taxon>
        <taxon>Metazoa</taxon>
        <taxon>Ecdysozoa</taxon>
        <taxon>Arthropoda</taxon>
        <taxon>Hexapoda</taxon>
        <taxon>Insecta</taxon>
        <taxon>Pterygota</taxon>
        <taxon>Neoptera</taxon>
        <taxon>Paraneoptera</taxon>
        <taxon>Hemiptera</taxon>
        <taxon>Heteroptera</taxon>
        <taxon>Panheteroptera</taxon>
        <taxon>Cimicomorpha</taxon>
        <taxon>Miridae</taxon>
        <taxon>Mirini</taxon>
        <taxon>Lygus</taxon>
    </lineage>
</organism>
<dbReference type="SUPFAM" id="SSF56672">
    <property type="entry name" value="DNA/RNA polymerases"/>
    <property type="match status" value="1"/>
</dbReference>
<dbReference type="InterPro" id="IPR043502">
    <property type="entry name" value="DNA/RNA_pol_sf"/>
</dbReference>
<reference evidence="2" key="2">
    <citation type="submission" date="2014-07" db="EMBL/GenBank/DDBJ databases">
        <authorList>
            <person name="Hull J."/>
        </authorList>
    </citation>
    <scope>NUCLEOTIDE SEQUENCE</scope>
</reference>
<proteinExistence type="predicted"/>
<dbReference type="PROSITE" id="PS50878">
    <property type="entry name" value="RT_POL"/>
    <property type="match status" value="1"/>
</dbReference>
<dbReference type="PANTHER" id="PTHR33332">
    <property type="entry name" value="REVERSE TRANSCRIPTASE DOMAIN-CONTAINING PROTEIN"/>
    <property type="match status" value="1"/>
</dbReference>
<dbReference type="EMBL" id="GBHO01011136">
    <property type="protein sequence ID" value="JAG32468.1"/>
    <property type="molecule type" value="Transcribed_RNA"/>
</dbReference>
<protein>
    <submittedName>
        <fullName evidence="2">Putative RNA-directed DNA polymerase from transposon X-element</fullName>
    </submittedName>
</protein>
<reference evidence="2" key="1">
    <citation type="journal article" date="2014" name="PLoS ONE">
        <title>Transcriptome-Based Identification of ABC Transporters in the Western Tarnished Plant Bug Lygus hesperus.</title>
        <authorList>
            <person name="Hull J.J."/>
            <person name="Chaney K."/>
            <person name="Geib S.M."/>
            <person name="Fabrick J.A."/>
            <person name="Brent C.S."/>
            <person name="Walsh D."/>
            <person name="Lavine L.C."/>
        </authorList>
    </citation>
    <scope>NUCLEOTIDE SEQUENCE</scope>
</reference>
<feature type="domain" description="Reverse transcriptase" evidence="1">
    <location>
        <begin position="4"/>
        <end position="154"/>
    </location>
</feature>
<dbReference type="AlphaFoldDB" id="A0A0A9YMZ3"/>
<name>A0A0A9YMZ3_LYGHE</name>
<evidence type="ECO:0000313" key="2">
    <source>
        <dbReference type="EMBL" id="JAG32468.1"/>
    </source>
</evidence>
<keyword evidence="2" id="KW-0808">Transferase</keyword>
<evidence type="ECO:0000259" key="1">
    <source>
        <dbReference type="PROSITE" id="PS50878"/>
    </source>
</evidence>
<keyword evidence="2" id="KW-0695">RNA-directed DNA polymerase</keyword>
<dbReference type="InterPro" id="IPR000477">
    <property type="entry name" value="RT_dom"/>
</dbReference>
<sequence>LINKSLAEGYFPDRLKTAVVIPVWKNGSKSESKNYRLISRLSIFSKIIEKLIKSQVVKFLEKEEFFSDNQYGFIKGRSTDLAVEEQVCAVTSGLEASRKVGVIYLDLAKAYDMVNIDILLHKMVKIGIRDVELEWFRSYLTGRRQKVKIGECLS</sequence>
<gene>
    <name evidence="2" type="ORF">CM83_2841</name>
</gene>
<dbReference type="GO" id="GO:0003964">
    <property type="term" value="F:RNA-directed DNA polymerase activity"/>
    <property type="evidence" value="ECO:0007669"/>
    <property type="project" value="UniProtKB-KW"/>
</dbReference>
<feature type="non-terminal residue" evidence="2">
    <location>
        <position position="1"/>
    </location>
</feature>
<keyword evidence="2" id="KW-0548">Nucleotidyltransferase</keyword>
<dbReference type="Pfam" id="PF00078">
    <property type="entry name" value="RVT_1"/>
    <property type="match status" value="1"/>
</dbReference>
<accession>A0A0A9YMZ3</accession>